<accession>A0A193QN45</accession>
<reference evidence="1 2" key="1">
    <citation type="submission" date="2015-05" db="EMBL/GenBank/DDBJ databases">
        <authorList>
            <person name="Goodhead I."/>
        </authorList>
    </citation>
    <scope>NUCLEOTIDE SEQUENCE [LARGE SCALE GENOMIC DNA]</scope>
    <source>
        <strain evidence="2">morsitans</strain>
    </source>
</reference>
<evidence type="ECO:0000313" key="2">
    <source>
        <dbReference type="Proteomes" id="UP000245838"/>
    </source>
</evidence>
<evidence type="ECO:0000313" key="1">
    <source>
        <dbReference type="EMBL" id="CRL46335.1"/>
    </source>
</evidence>
<proteinExistence type="predicted"/>
<sequence>MINFNVSADRYAQFMDASLGFNGVDKKKKPPHPIPCLNALLIFLH</sequence>
<protein>
    <submittedName>
        <fullName evidence="1">Uncharacterized protein</fullName>
    </submittedName>
</protein>
<name>A0A193QN45_SODGM</name>
<organism evidence="1 2">
    <name type="scientific">Sodalis glossinidius (strain morsitans)</name>
    <dbReference type="NCBI Taxonomy" id="343509"/>
    <lineage>
        <taxon>Bacteria</taxon>
        <taxon>Pseudomonadati</taxon>
        <taxon>Pseudomonadota</taxon>
        <taxon>Gammaproteobacteria</taxon>
        <taxon>Enterobacterales</taxon>
        <taxon>Bruguierivoracaceae</taxon>
        <taxon>Sodalis</taxon>
    </lineage>
</organism>
<dbReference type="AlphaFoldDB" id="A0A193QN45"/>
<gene>
    <name evidence="1" type="ORF">SGGMMB4_04857</name>
</gene>
<dbReference type="Proteomes" id="UP000245838">
    <property type="component" value="Chromosome sggmmb4_Chromosome"/>
</dbReference>
<dbReference type="EMBL" id="LN854557">
    <property type="protein sequence ID" value="CRL46335.1"/>
    <property type="molecule type" value="Genomic_DNA"/>
</dbReference>